<dbReference type="SUPFAM" id="SSF53254">
    <property type="entry name" value="Phosphoglycerate mutase-like"/>
    <property type="match status" value="1"/>
</dbReference>
<feature type="active site" description="Proton donor/acceptor" evidence="1">
    <location>
        <position position="87"/>
    </location>
</feature>
<proteinExistence type="predicted"/>
<dbReference type="OrthoDB" id="4697614at2"/>
<feature type="active site" description="Tele-phosphohistidine intermediate" evidence="1">
    <location>
        <position position="17"/>
    </location>
</feature>
<dbReference type="InterPro" id="IPR050275">
    <property type="entry name" value="PGM_Phosphatase"/>
</dbReference>
<dbReference type="GO" id="GO:0070297">
    <property type="term" value="P:regulation of phosphorelay signal transduction system"/>
    <property type="evidence" value="ECO:0007669"/>
    <property type="project" value="TreeGrafter"/>
</dbReference>
<dbReference type="PANTHER" id="PTHR48100:SF15">
    <property type="entry name" value="SEDOHEPTULOSE 1,7-BISPHOSPHATASE"/>
    <property type="match status" value="1"/>
</dbReference>
<dbReference type="Gene3D" id="3.40.50.1240">
    <property type="entry name" value="Phosphoglycerate mutase-like"/>
    <property type="match status" value="1"/>
</dbReference>
<dbReference type="EMBL" id="VFOQ01000001">
    <property type="protein sequence ID" value="TQL60347.1"/>
    <property type="molecule type" value="Genomic_DNA"/>
</dbReference>
<dbReference type="Pfam" id="PF00300">
    <property type="entry name" value="His_Phos_1"/>
    <property type="match status" value="1"/>
</dbReference>
<dbReference type="AlphaFoldDB" id="A0A542ZJ19"/>
<reference evidence="3 4" key="1">
    <citation type="submission" date="2019-06" db="EMBL/GenBank/DDBJ databases">
        <title>Sequencing the genomes of 1000 actinobacteria strains.</title>
        <authorList>
            <person name="Klenk H.-P."/>
        </authorList>
    </citation>
    <scope>NUCLEOTIDE SEQUENCE [LARGE SCALE GENOMIC DNA]</scope>
    <source>
        <strain evidence="3 4">DSM 18082</strain>
    </source>
</reference>
<keyword evidence="4" id="KW-1185">Reference proteome</keyword>
<evidence type="ECO:0000256" key="2">
    <source>
        <dbReference type="PIRSR" id="PIRSR613078-2"/>
    </source>
</evidence>
<accession>A0A542ZJ19</accession>
<evidence type="ECO:0000256" key="1">
    <source>
        <dbReference type="PIRSR" id="PIRSR613078-1"/>
    </source>
</evidence>
<dbReference type="RefSeq" id="WP_141788257.1">
    <property type="nucleotide sequence ID" value="NZ_BAAAKX010000021.1"/>
</dbReference>
<dbReference type="PANTHER" id="PTHR48100">
    <property type="entry name" value="BROAD-SPECIFICITY PHOSPHATASE YOR283W-RELATED"/>
    <property type="match status" value="1"/>
</dbReference>
<feature type="binding site" evidence="2">
    <location>
        <position position="66"/>
    </location>
    <ligand>
        <name>substrate</name>
    </ligand>
</feature>
<dbReference type="Proteomes" id="UP000319514">
    <property type="component" value="Unassembled WGS sequence"/>
</dbReference>
<name>A0A542ZJ19_9MICO</name>
<sequence length="207" mass="22466">MTAAHDPSSGSLFLVRHGQTEWARAGRHTGLTDVPLTPEGEAGAKALATLLDGRRFALALSSPLQRARRTADLAGLTGVQVDDRLVEWDYGGYEGLTTAEIRERLGRPWNVFDDGVPAGDTPGETLEALAARTRAVLDRVRPALAEGDVVLVGHGHCLRVLATVWLRQEPRMAAQLILHAGSLSELGWERETPAIVSWNRTPDTPER</sequence>
<protein>
    <submittedName>
        <fullName evidence="3">Putative phosphoglycerate mutase</fullName>
    </submittedName>
</protein>
<dbReference type="SMART" id="SM00855">
    <property type="entry name" value="PGAM"/>
    <property type="match status" value="1"/>
</dbReference>
<feature type="binding site" evidence="2">
    <location>
        <begin position="29"/>
        <end position="30"/>
    </location>
    <ligand>
        <name>substrate</name>
    </ligand>
</feature>
<organism evidence="3 4">
    <name type="scientific">Oryzihumus leptocrescens</name>
    <dbReference type="NCBI Taxonomy" id="297536"/>
    <lineage>
        <taxon>Bacteria</taxon>
        <taxon>Bacillati</taxon>
        <taxon>Actinomycetota</taxon>
        <taxon>Actinomycetes</taxon>
        <taxon>Micrococcales</taxon>
        <taxon>Intrasporangiaceae</taxon>
        <taxon>Oryzihumus</taxon>
    </lineage>
</organism>
<evidence type="ECO:0000313" key="3">
    <source>
        <dbReference type="EMBL" id="TQL60347.1"/>
    </source>
</evidence>
<evidence type="ECO:0000313" key="4">
    <source>
        <dbReference type="Proteomes" id="UP000319514"/>
    </source>
</evidence>
<comment type="caution">
    <text evidence="3">The sequence shown here is derived from an EMBL/GenBank/DDBJ whole genome shotgun (WGS) entry which is preliminary data.</text>
</comment>
<dbReference type="InterPro" id="IPR013078">
    <property type="entry name" value="His_Pase_superF_clade-1"/>
</dbReference>
<dbReference type="InterPro" id="IPR029033">
    <property type="entry name" value="His_PPase_superfam"/>
</dbReference>
<gene>
    <name evidence="3" type="ORF">FB474_1732</name>
</gene>
<dbReference type="CDD" id="cd07067">
    <property type="entry name" value="HP_PGM_like"/>
    <property type="match status" value="1"/>
</dbReference>
<feature type="binding site" evidence="2">
    <location>
        <begin position="87"/>
        <end position="90"/>
    </location>
    <ligand>
        <name>substrate</name>
    </ligand>
</feature>
<dbReference type="GO" id="GO:0101006">
    <property type="term" value="F:protein histidine phosphatase activity"/>
    <property type="evidence" value="ECO:0007669"/>
    <property type="project" value="TreeGrafter"/>
</dbReference>